<evidence type="ECO:0000313" key="2">
    <source>
        <dbReference type="Proteomes" id="UP000234323"/>
    </source>
</evidence>
<reference evidence="1 2" key="1">
    <citation type="submission" date="2015-10" db="EMBL/GenBank/DDBJ databases">
        <title>Genome analyses suggest a sexual origin of heterokaryosis in a supposedly ancient asexual fungus.</title>
        <authorList>
            <person name="Ropars J."/>
            <person name="Sedzielewska K."/>
            <person name="Noel J."/>
            <person name="Charron P."/>
            <person name="Farinelli L."/>
            <person name="Marton T."/>
            <person name="Kruger M."/>
            <person name="Pelin A."/>
            <person name="Brachmann A."/>
            <person name="Corradi N."/>
        </authorList>
    </citation>
    <scope>NUCLEOTIDE SEQUENCE [LARGE SCALE GENOMIC DNA]</scope>
    <source>
        <strain evidence="1 2">A4</strain>
    </source>
</reference>
<keyword evidence="2" id="KW-1185">Reference proteome</keyword>
<sequence>MNLVFGDIFKESQIFRRISKEAVRIISFLNGLGSPAYIAKIVIPQKSMLYILQPVNYLPLLNITLSFNPNANHISELRVPVCDSCKKPSQGSLAQEEISIPDLLTLFSMKNSQQQSLLRIQKSSWNDEPFT</sequence>
<dbReference type="OrthoDB" id="2448102at2759"/>
<proteinExistence type="predicted"/>
<gene>
    <name evidence="1" type="ORF">RhiirA4_483385</name>
</gene>
<name>A0A2I1HMJ6_9GLOM</name>
<dbReference type="EMBL" id="LLXI01003958">
    <property type="protein sequence ID" value="PKY60088.1"/>
    <property type="molecule type" value="Genomic_DNA"/>
</dbReference>
<evidence type="ECO:0000313" key="1">
    <source>
        <dbReference type="EMBL" id="PKY60088.1"/>
    </source>
</evidence>
<protein>
    <submittedName>
        <fullName evidence="1">Uncharacterized protein</fullName>
    </submittedName>
</protein>
<accession>A0A2I1HMJ6</accession>
<organism evidence="1 2">
    <name type="scientific">Rhizophagus irregularis</name>
    <dbReference type="NCBI Taxonomy" id="588596"/>
    <lineage>
        <taxon>Eukaryota</taxon>
        <taxon>Fungi</taxon>
        <taxon>Fungi incertae sedis</taxon>
        <taxon>Mucoromycota</taxon>
        <taxon>Glomeromycotina</taxon>
        <taxon>Glomeromycetes</taxon>
        <taxon>Glomerales</taxon>
        <taxon>Glomeraceae</taxon>
        <taxon>Rhizophagus</taxon>
    </lineage>
</organism>
<comment type="caution">
    <text evidence="1">The sequence shown here is derived from an EMBL/GenBank/DDBJ whole genome shotgun (WGS) entry which is preliminary data.</text>
</comment>
<dbReference type="AlphaFoldDB" id="A0A2I1HMJ6"/>
<dbReference type="Proteomes" id="UP000234323">
    <property type="component" value="Unassembled WGS sequence"/>
</dbReference>